<keyword evidence="4" id="KW-0862">Zinc</keyword>
<comment type="cofactor">
    <cofactor evidence="1">
        <name>Zn(2+)</name>
        <dbReference type="ChEBI" id="CHEBI:29105"/>
    </cofactor>
</comment>
<dbReference type="Pfam" id="PF00107">
    <property type="entry name" value="ADH_zinc_N"/>
    <property type="match status" value="1"/>
</dbReference>
<keyword evidence="3" id="KW-0479">Metal-binding</keyword>
<dbReference type="GO" id="GO:0046872">
    <property type="term" value="F:metal ion binding"/>
    <property type="evidence" value="ECO:0007669"/>
    <property type="project" value="UniProtKB-KW"/>
</dbReference>
<dbReference type="InterPro" id="IPR036291">
    <property type="entry name" value="NAD(P)-bd_dom_sf"/>
</dbReference>
<dbReference type="AlphaFoldDB" id="A0A7X0JSH0"/>
<evidence type="ECO:0000256" key="1">
    <source>
        <dbReference type="ARBA" id="ARBA00001947"/>
    </source>
</evidence>
<dbReference type="SUPFAM" id="SSF50129">
    <property type="entry name" value="GroES-like"/>
    <property type="match status" value="1"/>
</dbReference>
<feature type="domain" description="Enoyl reductase (ER)" evidence="6">
    <location>
        <begin position="11"/>
        <end position="335"/>
    </location>
</feature>
<dbReference type="InterPro" id="IPR013154">
    <property type="entry name" value="ADH-like_N"/>
</dbReference>
<dbReference type="PANTHER" id="PTHR43161">
    <property type="entry name" value="SORBITOL DEHYDROGENASE"/>
    <property type="match status" value="1"/>
</dbReference>
<evidence type="ECO:0000256" key="3">
    <source>
        <dbReference type="ARBA" id="ARBA00022723"/>
    </source>
</evidence>
<dbReference type="Gene3D" id="3.40.50.720">
    <property type="entry name" value="NAD(P)-binding Rossmann-like Domain"/>
    <property type="match status" value="1"/>
</dbReference>
<proteinExistence type="inferred from homology"/>
<name>A0A7X0JSH0_9GAMM</name>
<evidence type="ECO:0000256" key="2">
    <source>
        <dbReference type="ARBA" id="ARBA00008072"/>
    </source>
</evidence>
<dbReference type="InterPro" id="IPR020843">
    <property type="entry name" value="ER"/>
</dbReference>
<comment type="caution">
    <text evidence="7">The sequence shown here is derived from an EMBL/GenBank/DDBJ whole genome shotgun (WGS) entry which is preliminary data.</text>
</comment>
<dbReference type="InterPro" id="IPR011032">
    <property type="entry name" value="GroES-like_sf"/>
</dbReference>
<comment type="similarity">
    <text evidence="2">Belongs to the zinc-containing alcohol dehydrogenase family.</text>
</comment>
<dbReference type="Proteomes" id="UP000528457">
    <property type="component" value="Unassembled WGS sequence"/>
</dbReference>
<dbReference type="InterPro" id="IPR013149">
    <property type="entry name" value="ADH-like_C"/>
</dbReference>
<dbReference type="SMART" id="SM00829">
    <property type="entry name" value="PKS_ER"/>
    <property type="match status" value="1"/>
</dbReference>
<keyword evidence="5" id="KW-0560">Oxidoreductase</keyword>
<protein>
    <submittedName>
        <fullName evidence="7">Threonine dehydrogenase-like Zn-dependent dehydrogenase</fullName>
    </submittedName>
</protein>
<accession>A0A7X0JSH0</accession>
<evidence type="ECO:0000256" key="4">
    <source>
        <dbReference type="ARBA" id="ARBA00022833"/>
    </source>
</evidence>
<organism evidence="7 8">
    <name type="scientific">Pseudoteredinibacter isoporae</name>
    <dbReference type="NCBI Taxonomy" id="570281"/>
    <lineage>
        <taxon>Bacteria</taxon>
        <taxon>Pseudomonadati</taxon>
        <taxon>Pseudomonadota</taxon>
        <taxon>Gammaproteobacteria</taxon>
        <taxon>Cellvibrionales</taxon>
        <taxon>Cellvibrionaceae</taxon>
        <taxon>Pseudoteredinibacter</taxon>
    </lineage>
</organism>
<dbReference type="GO" id="GO:0016491">
    <property type="term" value="F:oxidoreductase activity"/>
    <property type="evidence" value="ECO:0007669"/>
    <property type="project" value="UniProtKB-KW"/>
</dbReference>
<dbReference type="RefSeq" id="WP_166849657.1">
    <property type="nucleotide sequence ID" value="NZ_JAAONY010000001.1"/>
</dbReference>
<evidence type="ECO:0000313" key="7">
    <source>
        <dbReference type="EMBL" id="MBB6521024.1"/>
    </source>
</evidence>
<dbReference type="Gene3D" id="3.90.180.10">
    <property type="entry name" value="Medium-chain alcohol dehydrogenases, catalytic domain"/>
    <property type="match status" value="2"/>
</dbReference>
<dbReference type="Pfam" id="PF08240">
    <property type="entry name" value="ADH_N"/>
    <property type="match status" value="1"/>
</dbReference>
<evidence type="ECO:0000259" key="6">
    <source>
        <dbReference type="SMART" id="SM00829"/>
    </source>
</evidence>
<evidence type="ECO:0000313" key="8">
    <source>
        <dbReference type="Proteomes" id="UP000528457"/>
    </source>
</evidence>
<dbReference type="PANTHER" id="PTHR43161:SF9">
    <property type="entry name" value="SORBITOL DEHYDROGENASE"/>
    <property type="match status" value="1"/>
</dbReference>
<reference evidence="7 8" key="1">
    <citation type="submission" date="2020-08" db="EMBL/GenBank/DDBJ databases">
        <title>Genomic Encyclopedia of Type Strains, Phase IV (KMG-IV): sequencing the most valuable type-strain genomes for metagenomic binning, comparative biology and taxonomic classification.</title>
        <authorList>
            <person name="Goeker M."/>
        </authorList>
    </citation>
    <scope>NUCLEOTIDE SEQUENCE [LARGE SCALE GENOMIC DNA]</scope>
    <source>
        <strain evidence="7 8">DSM 22368</strain>
    </source>
</reference>
<gene>
    <name evidence="7" type="ORF">HNR48_001302</name>
</gene>
<keyword evidence="8" id="KW-1185">Reference proteome</keyword>
<dbReference type="EMBL" id="JACHHT010000001">
    <property type="protein sequence ID" value="MBB6521024.1"/>
    <property type="molecule type" value="Genomic_DNA"/>
</dbReference>
<dbReference type="SUPFAM" id="SSF51735">
    <property type="entry name" value="NAD(P)-binding Rossmann-fold domains"/>
    <property type="match status" value="1"/>
</dbReference>
<dbReference type="InParanoid" id="A0A7X0JSH0"/>
<sequence length="337" mass="35995">MSSMKGAVLYGNRDLRVVDVPKPAAGKDGVLIKVKAVGVCGTDVHTYKTGIFKEMSIPAEGGALFGHEFSGDIVDIPDGLKLDGLAPGDRVAGFSLGAYAEYCKADGALFGEPAVFKLPDNISYEEAATIEPLTVSLTAVRRADPQAGEKILIVGAGMIGLGCVQVLKALYPECDIIISDISEKRLDMAKQFGAHRTINPMKEDVVAAMKSATGEDVVLYNQSTTANIDVVIECAGLELTTNQALQIVKPHTGRLVVVALYEDKIHLDLNQIVTKNIDLLGILAYTMDDIWEAIGLMASGKVDRRPLITHRFALGDAKQAFEAQVNTADTLKAVIIP</sequence>
<evidence type="ECO:0000256" key="5">
    <source>
        <dbReference type="ARBA" id="ARBA00023002"/>
    </source>
</evidence>